<dbReference type="Proteomes" id="UP000325440">
    <property type="component" value="Unassembled WGS sequence"/>
</dbReference>
<name>A0A5E4N2Y0_9HEMI</name>
<gene>
    <name evidence="2" type="ORF">CINCED_3A012395</name>
</gene>
<organism evidence="2 3">
    <name type="scientific">Cinara cedri</name>
    <dbReference type="NCBI Taxonomy" id="506608"/>
    <lineage>
        <taxon>Eukaryota</taxon>
        <taxon>Metazoa</taxon>
        <taxon>Ecdysozoa</taxon>
        <taxon>Arthropoda</taxon>
        <taxon>Hexapoda</taxon>
        <taxon>Insecta</taxon>
        <taxon>Pterygota</taxon>
        <taxon>Neoptera</taxon>
        <taxon>Paraneoptera</taxon>
        <taxon>Hemiptera</taxon>
        <taxon>Sternorrhyncha</taxon>
        <taxon>Aphidomorpha</taxon>
        <taxon>Aphidoidea</taxon>
        <taxon>Aphididae</taxon>
        <taxon>Lachninae</taxon>
        <taxon>Cinara</taxon>
    </lineage>
</organism>
<accession>A0A5E4N2Y0</accession>
<feature type="chain" id="PRO_5023079569" evidence="1">
    <location>
        <begin position="22"/>
        <end position="110"/>
    </location>
</feature>
<proteinExistence type="predicted"/>
<evidence type="ECO:0000313" key="3">
    <source>
        <dbReference type="Proteomes" id="UP000325440"/>
    </source>
</evidence>
<keyword evidence="3" id="KW-1185">Reference proteome</keyword>
<feature type="signal peptide" evidence="1">
    <location>
        <begin position="1"/>
        <end position="21"/>
    </location>
</feature>
<dbReference type="AlphaFoldDB" id="A0A5E4N2Y0"/>
<sequence length="110" mass="12427">MSTWFGFGAMVLDTAMSATRASTSPARCGDAEQKEADCLFLLQKCVACDHTSLKTKPHKLGSIASQINGLTQLMKRIEYLNMKLMYTNMNIYFNKTCKKSKPRKEQMQYG</sequence>
<protein>
    <submittedName>
        <fullName evidence="2">Uncharacterized protein</fullName>
    </submittedName>
</protein>
<reference evidence="2 3" key="1">
    <citation type="submission" date="2019-08" db="EMBL/GenBank/DDBJ databases">
        <authorList>
            <person name="Alioto T."/>
            <person name="Alioto T."/>
            <person name="Gomez Garrido J."/>
        </authorList>
    </citation>
    <scope>NUCLEOTIDE SEQUENCE [LARGE SCALE GENOMIC DNA]</scope>
</reference>
<evidence type="ECO:0000256" key="1">
    <source>
        <dbReference type="SAM" id="SignalP"/>
    </source>
</evidence>
<keyword evidence="1" id="KW-0732">Signal</keyword>
<dbReference type="EMBL" id="CABPRJ010001468">
    <property type="protein sequence ID" value="VVC38339.1"/>
    <property type="molecule type" value="Genomic_DNA"/>
</dbReference>
<evidence type="ECO:0000313" key="2">
    <source>
        <dbReference type="EMBL" id="VVC38339.1"/>
    </source>
</evidence>